<comment type="caution">
    <text evidence="1">The sequence shown here is derived from an EMBL/GenBank/DDBJ whole genome shotgun (WGS) entry which is preliminary data.</text>
</comment>
<evidence type="ECO:0000313" key="1">
    <source>
        <dbReference type="EMBL" id="KAJ4722545.1"/>
    </source>
</evidence>
<dbReference type="Proteomes" id="UP001164539">
    <property type="component" value="Chromosome 3"/>
</dbReference>
<keyword evidence="2" id="KW-1185">Reference proteome</keyword>
<keyword evidence="1" id="KW-0418">Kinase</keyword>
<sequence>MQLLNSVETTQKSPESPVKQKLLLEANRKNESSGSDDDDDTVIDVSGKTVEFPLIESNGNRTADSSVEGLYLYKNVLNLIPKAVGGFKKLKILKFFGNEINLFPSEIGNLVGLECLQIKISSPGVHGIALNKLKGLKELELSKLPPRPSVLTLLSEIAGLKCLTKLSVCHFSIRYLPPEIGCLKNLEHLDLSFNKMKYLPIEIGYLKALISLKVANNKLVELPPGLSSLQRLENLDLSNNRLTSLGSFELSLMHNLQTLNLQYNKLLSYCQVPSWICCNLEGNGKDSSNDDFISSSVEMDVYETTMQENERNVSYNDSHQSPSSILTVSSTNSRSLTARRTRKQWKRHHLQQRARQERLNNSRKWKGEGHAQASTVKAGQNGKSDNIEAFDSETHVDGASDVIGLDDEDKQLLSAEAESGNLLTIVENDKTGCRIGLSIENCSCTGLKSIGKEGNDECSKHDAASTSIQNGTGEQDEGSSSEISKSASKTKRHSDRDLDNPKPCKSRKSTGDSLNISQKYNSVSFCGIEDRLLDGFYDAGRDRPFMPLGSYEQTLHLDSREVILVDRESDEELDAIALSAQALVLHLKQLNGLAKGGVVEPVDNLQIASLLALFVSDHFGGSDRSAIIERTRKSVSGSNYRKPFVCTCSTGHSNSTSNSSKQILDNAEEIVLSDLCEKSLRSIKTRRNSVIVPIGSVQFGVCRHRAVLMKYLCDRVEPPVPCELVRGYLDFQPHAWNAILVKKGNSWIRMVVDACRPYDIREETDPEYFSRYIPLSRSIVPLSTENDTCSCSVPGAGSFPSLSACDEVGKSVSSSLIRCKFGSSDAAAKVRTLEVCGSSADEMKNFEYTCLGEVRILGAVRHSCIVEMYGHKISCKWVPSVDGNPERRVLQSAIFMEYVKGGPLKNYLEKLSKAGEKHVPVELAMFIARDIAAALAELHTRHIMHRDIKSENILIDLDRKNADGKPVVKLCDFDRAVPLRSFLHKCCIAHIGIPPPDVCVGTPRWMAPEVLRAMHKRNLYGLEVDIWSYGCLLFELLTLQVPYTGLSDLEIHDLIQTGKCPQLPDELEALGSCSELVASESGSGFEKPEPELETLSFLVHLFRRCTEENPADRPTAGDVYEMLLLHTSNSINSRT</sequence>
<reference evidence="1 2" key="1">
    <citation type="journal article" date="2023" name="Science">
        <title>Complex scaffold remodeling in plant triterpene biosynthesis.</title>
        <authorList>
            <person name="De La Pena R."/>
            <person name="Hodgson H."/>
            <person name="Liu J.C."/>
            <person name="Stephenson M.J."/>
            <person name="Martin A.C."/>
            <person name="Owen C."/>
            <person name="Harkess A."/>
            <person name="Leebens-Mack J."/>
            <person name="Jimenez L.E."/>
            <person name="Osbourn A."/>
            <person name="Sattely E.S."/>
        </authorList>
    </citation>
    <scope>NUCLEOTIDE SEQUENCE [LARGE SCALE GENOMIC DNA]</scope>
    <source>
        <strain evidence="2">cv. JPN11</strain>
        <tissue evidence="1">Leaf</tissue>
    </source>
</reference>
<evidence type="ECO:0000313" key="2">
    <source>
        <dbReference type="Proteomes" id="UP001164539"/>
    </source>
</evidence>
<organism evidence="1 2">
    <name type="scientific">Melia azedarach</name>
    <name type="common">Chinaberry tree</name>
    <dbReference type="NCBI Taxonomy" id="155640"/>
    <lineage>
        <taxon>Eukaryota</taxon>
        <taxon>Viridiplantae</taxon>
        <taxon>Streptophyta</taxon>
        <taxon>Embryophyta</taxon>
        <taxon>Tracheophyta</taxon>
        <taxon>Spermatophyta</taxon>
        <taxon>Magnoliopsida</taxon>
        <taxon>eudicotyledons</taxon>
        <taxon>Gunneridae</taxon>
        <taxon>Pentapetalae</taxon>
        <taxon>rosids</taxon>
        <taxon>malvids</taxon>
        <taxon>Sapindales</taxon>
        <taxon>Meliaceae</taxon>
        <taxon>Melia</taxon>
    </lineage>
</organism>
<proteinExistence type="predicted"/>
<gene>
    <name evidence="1" type="ORF">OWV82_006027</name>
</gene>
<dbReference type="EMBL" id="CM051396">
    <property type="protein sequence ID" value="KAJ4722545.1"/>
    <property type="molecule type" value="Genomic_DNA"/>
</dbReference>
<accession>A0ACC1YFD2</accession>
<name>A0ACC1YFD2_MELAZ</name>
<protein>
    <submittedName>
        <fullName evidence="1">Mitogen-activated protein kinase kinase kinase</fullName>
    </submittedName>
</protein>
<keyword evidence="1" id="KW-0808">Transferase</keyword>